<evidence type="ECO:0000256" key="4">
    <source>
        <dbReference type="PROSITE-ProRule" id="PRU00325"/>
    </source>
</evidence>
<evidence type="ECO:0000256" key="5">
    <source>
        <dbReference type="SAM" id="MobiDB-lite"/>
    </source>
</evidence>
<evidence type="ECO:0000256" key="3">
    <source>
        <dbReference type="ARBA" id="ARBA00022833"/>
    </source>
</evidence>
<feature type="compositionally biased region" description="Gly residues" evidence="5">
    <location>
        <begin position="295"/>
        <end position="312"/>
    </location>
</feature>
<keyword evidence="8" id="KW-1185">Reference proteome</keyword>
<dbReference type="InterPro" id="IPR006564">
    <property type="entry name" value="Znf_PMZ"/>
</dbReference>
<dbReference type="PANTHER" id="PTHR31973:SF189">
    <property type="entry name" value="TRANSPOSASE, MUDR, PLANT, MULE TRANSPOSASE DOMAIN PROTEIN-RELATED"/>
    <property type="match status" value="1"/>
</dbReference>
<feature type="non-terminal residue" evidence="7">
    <location>
        <position position="421"/>
    </location>
</feature>
<name>A0ABQ4X1P7_9ASTR</name>
<dbReference type="PROSITE" id="PS50966">
    <property type="entry name" value="ZF_SWIM"/>
    <property type="match status" value="1"/>
</dbReference>
<feature type="region of interest" description="Disordered" evidence="5">
    <location>
        <begin position="251"/>
        <end position="313"/>
    </location>
</feature>
<feature type="domain" description="SWIM-type" evidence="6">
    <location>
        <begin position="126"/>
        <end position="158"/>
    </location>
</feature>
<organism evidence="7 8">
    <name type="scientific">Tanacetum coccineum</name>
    <dbReference type="NCBI Taxonomy" id="301880"/>
    <lineage>
        <taxon>Eukaryota</taxon>
        <taxon>Viridiplantae</taxon>
        <taxon>Streptophyta</taxon>
        <taxon>Embryophyta</taxon>
        <taxon>Tracheophyta</taxon>
        <taxon>Spermatophyta</taxon>
        <taxon>Magnoliopsida</taxon>
        <taxon>eudicotyledons</taxon>
        <taxon>Gunneridae</taxon>
        <taxon>Pentapetalae</taxon>
        <taxon>asterids</taxon>
        <taxon>campanulids</taxon>
        <taxon>Asterales</taxon>
        <taxon>Asteraceae</taxon>
        <taxon>Asteroideae</taxon>
        <taxon>Anthemideae</taxon>
        <taxon>Anthemidinae</taxon>
        <taxon>Tanacetum</taxon>
    </lineage>
</organism>
<dbReference type="PANTHER" id="PTHR31973">
    <property type="entry name" value="POLYPROTEIN, PUTATIVE-RELATED"/>
    <property type="match status" value="1"/>
</dbReference>
<keyword evidence="3" id="KW-0862">Zinc</keyword>
<sequence length="421" mass="48520">MQIMDQIKQIDEGAYDYLIQRNPNLWSRVFFEIDRKCAAFENEISKSFNRAILGPRHKPIITMLEEIRLYIMQRLVAMNKLAFNLEDRITPSVRKRLEILKEKQREWIVFPSGFQELEVSKNDQSYDVSLQHKVCQCRMWELRGVPCVHVVPAYLHCGIDFDLGVSHWYSQECWFNTYQFSNKLIFGSNMWKRTNDVPPLSPLVIRLPSRSQKARIKAPCESSGSHTSRVGRTMTYTNCWQKGHNRATCTADLTPKPTVEKKQPGRKKQVVVGHYASRDRGRGRSVIGNEASGSTIGGIGEASGGGRGGSGGREYQLQLDELVFRECMEEQAREQARIGVEQERFDKERREEREWEEKQDYFNPANFREDSIEEASFNHTYAEVLIPSIHSQPTQQSGVWVKDTTDVTIENIDEAPTSETT</sequence>
<gene>
    <name evidence="7" type="ORF">Tco_0653860</name>
</gene>
<evidence type="ECO:0000313" key="8">
    <source>
        <dbReference type="Proteomes" id="UP001151760"/>
    </source>
</evidence>
<evidence type="ECO:0000259" key="6">
    <source>
        <dbReference type="PROSITE" id="PS50966"/>
    </source>
</evidence>
<dbReference type="Proteomes" id="UP001151760">
    <property type="component" value="Unassembled WGS sequence"/>
</dbReference>
<dbReference type="Pfam" id="PF04434">
    <property type="entry name" value="SWIM"/>
    <property type="match status" value="1"/>
</dbReference>
<keyword evidence="1" id="KW-0479">Metal-binding</keyword>
<evidence type="ECO:0000256" key="2">
    <source>
        <dbReference type="ARBA" id="ARBA00022771"/>
    </source>
</evidence>
<dbReference type="InterPro" id="IPR007527">
    <property type="entry name" value="Znf_SWIM"/>
</dbReference>
<proteinExistence type="predicted"/>
<protein>
    <submittedName>
        <fullName evidence="7">Zinc finger, PMZ-type containing protein</fullName>
    </submittedName>
</protein>
<reference evidence="7" key="2">
    <citation type="submission" date="2022-01" db="EMBL/GenBank/DDBJ databases">
        <authorList>
            <person name="Yamashiro T."/>
            <person name="Shiraishi A."/>
            <person name="Satake H."/>
            <person name="Nakayama K."/>
        </authorList>
    </citation>
    <scope>NUCLEOTIDE SEQUENCE</scope>
</reference>
<keyword evidence="2 4" id="KW-0863">Zinc-finger</keyword>
<reference evidence="7" key="1">
    <citation type="journal article" date="2022" name="Int. J. Mol. Sci.">
        <title>Draft Genome of Tanacetum Coccineum: Genomic Comparison of Closely Related Tanacetum-Family Plants.</title>
        <authorList>
            <person name="Yamashiro T."/>
            <person name="Shiraishi A."/>
            <person name="Nakayama K."/>
            <person name="Satake H."/>
        </authorList>
    </citation>
    <scope>NUCLEOTIDE SEQUENCE</scope>
</reference>
<evidence type="ECO:0000256" key="1">
    <source>
        <dbReference type="ARBA" id="ARBA00022723"/>
    </source>
</evidence>
<comment type="caution">
    <text evidence="7">The sequence shown here is derived from an EMBL/GenBank/DDBJ whole genome shotgun (WGS) entry which is preliminary data.</text>
</comment>
<dbReference type="SMART" id="SM00575">
    <property type="entry name" value="ZnF_PMZ"/>
    <property type="match status" value="1"/>
</dbReference>
<accession>A0ABQ4X1P7</accession>
<evidence type="ECO:0000313" key="7">
    <source>
        <dbReference type="EMBL" id="GJS59076.1"/>
    </source>
</evidence>
<dbReference type="EMBL" id="BQNB010009124">
    <property type="protein sequence ID" value="GJS59076.1"/>
    <property type="molecule type" value="Genomic_DNA"/>
</dbReference>